<dbReference type="Gene3D" id="3.30.1490.20">
    <property type="entry name" value="ATP-grasp fold, A domain"/>
    <property type="match status" value="1"/>
</dbReference>
<dbReference type="Pfam" id="PF15632">
    <property type="entry name" value="ATPgrasp_Ter"/>
    <property type="match status" value="1"/>
</dbReference>
<evidence type="ECO:0000313" key="3">
    <source>
        <dbReference type="Proteomes" id="UP000321814"/>
    </source>
</evidence>
<reference evidence="2 3" key="1">
    <citation type="submission" date="2019-08" db="EMBL/GenBank/DDBJ databases">
        <title>Draft genome analysis of Rheinheimera tangshanensis isolated from the roots of fresh rice plants (Oryza sativa).</title>
        <authorList>
            <person name="Yu Q."/>
            <person name="Qi Y."/>
            <person name="Zhang H."/>
            <person name="Pu J."/>
        </authorList>
    </citation>
    <scope>NUCLEOTIDE SEQUENCE [LARGE SCALE GENOMIC DNA]</scope>
    <source>
        <strain evidence="2 3">JA3-B52</strain>
    </source>
</reference>
<dbReference type="Gene3D" id="3.40.50.20">
    <property type="match status" value="1"/>
</dbReference>
<dbReference type="EMBL" id="VRLR01000006">
    <property type="protein sequence ID" value="TXK80439.1"/>
    <property type="molecule type" value="Genomic_DNA"/>
</dbReference>
<dbReference type="InterPro" id="IPR013815">
    <property type="entry name" value="ATP_grasp_subdomain_1"/>
</dbReference>
<name>A0A5C8LXM1_9GAMM</name>
<dbReference type="OrthoDB" id="9765608at2"/>
<accession>A0A5C8LXM1</accession>
<dbReference type="RefSeq" id="WP_147904359.1">
    <property type="nucleotide sequence ID" value="NZ_BAAAGC010000010.1"/>
</dbReference>
<gene>
    <name evidence="2" type="ORF">FU839_10770</name>
</gene>
<dbReference type="AlphaFoldDB" id="A0A5C8LXM1"/>
<sequence>MKVLLSSAGAKIPLLQALKNAALKLQPDAKIIAGDSSKPVVSQYFADQFWHMPLCNKSNLDAIKVGLAEYQITHIIPSRDGELMFWSEQKKALKLLGIEVLVSAEEVIQLCLDKFSFAQIKTHPKCKVIPALLHPDESADLWVVKERYGAGSQNLGLKLTTQEALHHAKTMQCPLYQPFIQGTEISVDAWLDKNSKLKGHICRYRTKVQHGESQISQTVYLPQYDEWIKTLLEQLQLTGPVVLQAIIDKHQQLHIIECNSRFGGASTLGIKAGVDSLYWSLAESMAIDITQLPFTPAKQTITQVRYAGDLYL</sequence>
<keyword evidence="3" id="KW-1185">Reference proteome</keyword>
<dbReference type="GO" id="GO:0005524">
    <property type="term" value="F:ATP binding"/>
    <property type="evidence" value="ECO:0007669"/>
    <property type="project" value="InterPro"/>
</dbReference>
<organism evidence="2 3">
    <name type="scientific">Rheinheimera tangshanensis</name>
    <dbReference type="NCBI Taxonomy" id="400153"/>
    <lineage>
        <taxon>Bacteria</taxon>
        <taxon>Pseudomonadati</taxon>
        <taxon>Pseudomonadota</taxon>
        <taxon>Gammaproteobacteria</taxon>
        <taxon>Chromatiales</taxon>
        <taxon>Chromatiaceae</taxon>
        <taxon>Rheinheimera</taxon>
    </lineage>
</organism>
<feature type="domain" description="PylC N-terminal" evidence="1">
    <location>
        <begin position="3"/>
        <end position="101"/>
    </location>
</feature>
<dbReference type="Gene3D" id="3.30.470.20">
    <property type="entry name" value="ATP-grasp fold, B domain"/>
    <property type="match status" value="1"/>
</dbReference>
<dbReference type="Proteomes" id="UP000321814">
    <property type="component" value="Unassembled WGS sequence"/>
</dbReference>
<dbReference type="Pfam" id="PF21360">
    <property type="entry name" value="PylC-like_N"/>
    <property type="match status" value="1"/>
</dbReference>
<dbReference type="GO" id="GO:0003824">
    <property type="term" value="F:catalytic activity"/>
    <property type="evidence" value="ECO:0007669"/>
    <property type="project" value="UniProtKB-ARBA"/>
</dbReference>
<comment type="caution">
    <text evidence="2">The sequence shown here is derived from an EMBL/GenBank/DDBJ whole genome shotgun (WGS) entry which is preliminary data.</text>
</comment>
<evidence type="ECO:0000313" key="2">
    <source>
        <dbReference type="EMBL" id="TXK80439.1"/>
    </source>
</evidence>
<dbReference type="SUPFAM" id="SSF56059">
    <property type="entry name" value="Glutathione synthetase ATP-binding domain-like"/>
    <property type="match status" value="1"/>
</dbReference>
<evidence type="ECO:0000259" key="1">
    <source>
        <dbReference type="Pfam" id="PF21360"/>
    </source>
</evidence>
<dbReference type="InterPro" id="IPR048764">
    <property type="entry name" value="PylC_N"/>
</dbReference>
<protein>
    <submittedName>
        <fullName evidence="2">ATP-grasp domain-containing protein</fullName>
    </submittedName>
</protein>
<proteinExistence type="predicted"/>